<evidence type="ECO:0000313" key="7">
    <source>
        <dbReference type="EMBL" id="KAF4148417.1"/>
    </source>
</evidence>
<dbReference type="Pfam" id="PF00335">
    <property type="entry name" value="Tetraspanin"/>
    <property type="match status" value="1"/>
</dbReference>
<evidence type="ECO:0000256" key="3">
    <source>
        <dbReference type="ARBA" id="ARBA00022989"/>
    </source>
</evidence>
<accession>A0A833RYH2</accession>
<gene>
    <name evidence="6" type="ORF">GN244_ATG19573</name>
    <name evidence="8" type="ORF">GN958_ATG01144</name>
    <name evidence="7" type="ORF">GN958_ATG02391</name>
</gene>
<evidence type="ECO:0000256" key="1">
    <source>
        <dbReference type="ARBA" id="ARBA00004141"/>
    </source>
</evidence>
<dbReference type="PRINTS" id="PR00259">
    <property type="entry name" value="TMFOUR"/>
</dbReference>
<evidence type="ECO:0000256" key="5">
    <source>
        <dbReference type="SAM" id="Phobius"/>
    </source>
</evidence>
<dbReference type="Proteomes" id="UP000602510">
    <property type="component" value="Unassembled WGS sequence"/>
</dbReference>
<name>A0A833RYH2_PHYIN</name>
<dbReference type="EMBL" id="JAACNO010000273">
    <property type="protein sequence ID" value="KAF4148417.1"/>
    <property type="molecule type" value="Genomic_DNA"/>
</dbReference>
<dbReference type="InterPro" id="IPR018499">
    <property type="entry name" value="Tetraspanin/Peripherin"/>
</dbReference>
<keyword evidence="3 5" id="KW-1133">Transmembrane helix</keyword>
<evidence type="ECO:0000256" key="4">
    <source>
        <dbReference type="ARBA" id="ARBA00023136"/>
    </source>
</evidence>
<comment type="subcellular location">
    <subcellularLocation>
        <location evidence="1">Membrane</location>
        <topology evidence="1">Multi-pass membrane protein</topology>
    </subcellularLocation>
</comment>
<sequence>MEERGGANGMAYVGGLGNVAKVLLLLLNMAFMVAGCLLVYFSHRVKTSGWLDAFQGDYEWIGTSTLILTLVLGAVVIALAALGCFGALMQQKLLLTIYGIVLVLTAILFVVVAVGAHMANSKADDWGSKDYPATDNEASLGTNFNKLYCYAQVPHYCQDASVNTVLEMFNVSLAGYFTDTTTNFTSVCSTVTLAAISDICAVCDLVSQYDEYSVVLDWTESSCPRTSANQIWCGGFLLNATAADDMSASAPFMECRSVFYDLVEKWTNVIMVASIICIIAAVMVLAMTGVLWKNVRAARQEKAMPPAPAPAPVPMYQYADQNAGYSQRSEAQNSNTFSMVSTAPYNAHANAHRRYDSPY</sequence>
<keyword evidence="2 5" id="KW-0812">Transmembrane</keyword>
<evidence type="ECO:0000313" key="8">
    <source>
        <dbReference type="EMBL" id="KAF4149748.1"/>
    </source>
</evidence>
<evidence type="ECO:0000256" key="2">
    <source>
        <dbReference type="ARBA" id="ARBA00022692"/>
    </source>
</evidence>
<protein>
    <submittedName>
        <fullName evidence="6">Tetraspanin family</fullName>
    </submittedName>
</protein>
<dbReference type="Proteomes" id="UP000704712">
    <property type="component" value="Unassembled WGS sequence"/>
</dbReference>
<feature type="transmembrane region" description="Helical" evidence="5">
    <location>
        <begin position="61"/>
        <end position="88"/>
    </location>
</feature>
<keyword evidence="4 5" id="KW-0472">Membrane</keyword>
<reference evidence="6" key="1">
    <citation type="submission" date="2020-04" db="EMBL/GenBank/DDBJ databases">
        <title>Hybrid Assembly of Korean Phytophthora infestans isolates.</title>
        <authorList>
            <person name="Prokchorchik M."/>
            <person name="Lee Y."/>
            <person name="Seo J."/>
            <person name="Cho J.-H."/>
            <person name="Park Y.-E."/>
            <person name="Jang D.-C."/>
            <person name="Im J.-S."/>
            <person name="Choi J.-G."/>
            <person name="Park H.-J."/>
            <person name="Lee G.-B."/>
            <person name="Lee Y.-G."/>
            <person name="Hong S.-Y."/>
            <person name="Cho K."/>
            <person name="Sohn K.H."/>
        </authorList>
    </citation>
    <scope>NUCLEOTIDE SEQUENCE</scope>
    <source>
        <strain evidence="6">KR_1_A1</strain>
        <strain evidence="7">KR_2_A2</strain>
    </source>
</reference>
<feature type="transmembrane region" description="Helical" evidence="5">
    <location>
        <begin position="22"/>
        <end position="41"/>
    </location>
</feature>
<proteinExistence type="predicted"/>
<keyword evidence="9" id="KW-1185">Reference proteome</keyword>
<dbReference type="GO" id="GO:0016020">
    <property type="term" value="C:membrane"/>
    <property type="evidence" value="ECO:0007669"/>
    <property type="project" value="UniProtKB-SubCell"/>
</dbReference>
<feature type="transmembrane region" description="Helical" evidence="5">
    <location>
        <begin position="269"/>
        <end position="292"/>
    </location>
</feature>
<dbReference type="EMBL" id="JAACNO010000142">
    <property type="protein sequence ID" value="KAF4149748.1"/>
    <property type="molecule type" value="Genomic_DNA"/>
</dbReference>
<evidence type="ECO:0000313" key="6">
    <source>
        <dbReference type="EMBL" id="KAF4028726.1"/>
    </source>
</evidence>
<comment type="caution">
    <text evidence="6">The sequence shown here is derived from an EMBL/GenBank/DDBJ whole genome shotgun (WGS) entry which is preliminary data.</text>
</comment>
<dbReference type="EMBL" id="WSZM01000979">
    <property type="protein sequence ID" value="KAF4028726.1"/>
    <property type="molecule type" value="Genomic_DNA"/>
</dbReference>
<organism evidence="6 9">
    <name type="scientific">Phytophthora infestans</name>
    <name type="common">Potato late blight agent</name>
    <name type="synonym">Botrytis infestans</name>
    <dbReference type="NCBI Taxonomy" id="4787"/>
    <lineage>
        <taxon>Eukaryota</taxon>
        <taxon>Sar</taxon>
        <taxon>Stramenopiles</taxon>
        <taxon>Oomycota</taxon>
        <taxon>Peronosporomycetes</taxon>
        <taxon>Peronosporales</taxon>
        <taxon>Peronosporaceae</taxon>
        <taxon>Phytophthora</taxon>
    </lineage>
</organism>
<evidence type="ECO:0000313" key="9">
    <source>
        <dbReference type="Proteomes" id="UP000602510"/>
    </source>
</evidence>
<dbReference type="AlphaFoldDB" id="A0A833RYH2"/>
<feature type="transmembrane region" description="Helical" evidence="5">
    <location>
        <begin position="95"/>
        <end position="119"/>
    </location>
</feature>